<keyword evidence="1" id="KW-0378">Hydrolase</keyword>
<feature type="signal peptide" evidence="2">
    <location>
        <begin position="1"/>
        <end position="20"/>
    </location>
</feature>
<evidence type="ECO:0000313" key="3">
    <source>
        <dbReference type="EMBL" id="KAK0557671.1"/>
    </source>
</evidence>
<dbReference type="Pfam" id="PF07470">
    <property type="entry name" value="Glyco_hydro_88"/>
    <property type="match status" value="1"/>
</dbReference>
<dbReference type="Proteomes" id="UP001176517">
    <property type="component" value="Unassembled WGS sequence"/>
</dbReference>
<evidence type="ECO:0000256" key="2">
    <source>
        <dbReference type="SAM" id="SignalP"/>
    </source>
</evidence>
<dbReference type="InterPro" id="IPR010905">
    <property type="entry name" value="Glyco_hydro_88"/>
</dbReference>
<feature type="chain" id="PRO_5043030215" evidence="2">
    <location>
        <begin position="21"/>
        <end position="463"/>
    </location>
</feature>
<dbReference type="GO" id="GO:0016787">
    <property type="term" value="F:hydrolase activity"/>
    <property type="evidence" value="ECO:0007669"/>
    <property type="project" value="UniProtKB-KW"/>
</dbReference>
<dbReference type="AlphaFoldDB" id="A0AAN6GV31"/>
<reference evidence="3" key="1">
    <citation type="journal article" date="2023" name="PhytoFront">
        <title>Draft Genome Resources of Seven Strains of Tilletia horrida, Causal Agent of Kernel Smut of Rice.</title>
        <authorList>
            <person name="Khanal S."/>
            <person name="Antony Babu S."/>
            <person name="Zhou X.G."/>
        </authorList>
    </citation>
    <scope>NUCLEOTIDE SEQUENCE</scope>
    <source>
        <strain evidence="3">TX6</strain>
    </source>
</reference>
<dbReference type="GO" id="GO:0005975">
    <property type="term" value="P:carbohydrate metabolic process"/>
    <property type="evidence" value="ECO:0007669"/>
    <property type="project" value="InterPro"/>
</dbReference>
<organism evidence="3 4">
    <name type="scientific">Tilletia horrida</name>
    <dbReference type="NCBI Taxonomy" id="155126"/>
    <lineage>
        <taxon>Eukaryota</taxon>
        <taxon>Fungi</taxon>
        <taxon>Dikarya</taxon>
        <taxon>Basidiomycota</taxon>
        <taxon>Ustilaginomycotina</taxon>
        <taxon>Exobasidiomycetes</taxon>
        <taxon>Tilletiales</taxon>
        <taxon>Tilletiaceae</taxon>
        <taxon>Tilletia</taxon>
    </lineage>
</organism>
<sequence>MTGFLTRVVTVCLALRAGLGSFALPATDAASDARNPLIDFSLNLDASLGNSSKIGATPPFGPRPNNNQSFVNLALSAIHASQRAAWEQGVTVQAILEWQYPDWSTFDAPGPQAFQKGSRGGRNGYPQDVVLQAFRSVVAQDVNGRLGARVTGDEDPNVGSALDCAANLESVLLAAYATGEITAPNNALDPNGVYGAAANLQYNYMTTKVMRGDTGIISQRTDQLQYWADTFYMMPPAIAAQGLYTDNADALNEAYTQVKLYLDVLLYPAGSGTKTGLLGHIRNDDGTWADPEVWITGQGWGALGILRVVAALGQSTPLTSTTKSQMVDLLNWAGALLNSTHGLFDSSASLWHNYADNSTIFHDISGSLAVAAATYRLAVLQPKLVTPTQIQNAEAVYKRVIPNLENNGQFGNGLQCVNALSFATPGFTSVEALSFGILLESARRAYSSHKVTALVKTIRALPM</sequence>
<evidence type="ECO:0000313" key="4">
    <source>
        <dbReference type="Proteomes" id="UP001176517"/>
    </source>
</evidence>
<dbReference type="SUPFAM" id="SSF48208">
    <property type="entry name" value="Six-hairpin glycosidases"/>
    <property type="match status" value="1"/>
</dbReference>
<dbReference type="InterPro" id="IPR008928">
    <property type="entry name" value="6-hairpin_glycosidase_sf"/>
</dbReference>
<gene>
    <name evidence="3" type="ORF">OC846_000238</name>
</gene>
<evidence type="ECO:0000256" key="1">
    <source>
        <dbReference type="ARBA" id="ARBA00022801"/>
    </source>
</evidence>
<keyword evidence="4" id="KW-1185">Reference proteome</keyword>
<dbReference type="PANTHER" id="PTHR41814:SF1">
    <property type="entry name" value="CELLULASE"/>
    <property type="match status" value="1"/>
</dbReference>
<dbReference type="PANTHER" id="PTHR41814">
    <property type="entry name" value="EXPRESSED PROTEIN"/>
    <property type="match status" value="1"/>
</dbReference>
<comment type="caution">
    <text evidence="3">The sequence shown here is derived from an EMBL/GenBank/DDBJ whole genome shotgun (WGS) entry which is preliminary data.</text>
</comment>
<protein>
    <submittedName>
        <fullName evidence="3">Uncharacterized protein</fullName>
    </submittedName>
</protein>
<dbReference type="Gene3D" id="1.50.10.10">
    <property type="match status" value="1"/>
</dbReference>
<proteinExistence type="predicted"/>
<dbReference type="InterPro" id="IPR012341">
    <property type="entry name" value="6hp_glycosidase-like_sf"/>
</dbReference>
<name>A0AAN6GV31_9BASI</name>
<accession>A0AAN6GV31</accession>
<dbReference type="EMBL" id="JAPDMZ010000003">
    <property type="protein sequence ID" value="KAK0557671.1"/>
    <property type="molecule type" value="Genomic_DNA"/>
</dbReference>
<keyword evidence="2" id="KW-0732">Signal</keyword>